<dbReference type="AlphaFoldDB" id="A0A0J8BVG0"/>
<reference evidence="1 2" key="1">
    <citation type="submission" date="2015-06" db="EMBL/GenBank/DDBJ databases">
        <authorList>
            <person name="Ju K.-S."/>
            <person name="Doroghazi J.R."/>
            <person name="Metcalf W.W."/>
        </authorList>
    </citation>
    <scope>NUCLEOTIDE SEQUENCE [LARGE SCALE GENOMIC DNA]</scope>
    <source>
        <strain evidence="1 2">NRRL 3414</strain>
    </source>
</reference>
<evidence type="ECO:0000313" key="2">
    <source>
        <dbReference type="Proteomes" id="UP000037432"/>
    </source>
</evidence>
<gene>
    <name evidence="1" type="ORF">ACM01_34750</name>
</gene>
<dbReference type="Proteomes" id="UP000037432">
    <property type="component" value="Unassembled WGS sequence"/>
</dbReference>
<comment type="caution">
    <text evidence="1">The sequence shown here is derived from an EMBL/GenBank/DDBJ whole genome shotgun (WGS) entry which is preliminary data.</text>
</comment>
<evidence type="ECO:0000313" key="1">
    <source>
        <dbReference type="EMBL" id="KMS69525.1"/>
    </source>
</evidence>
<name>A0A0J8BVG0_STRVR</name>
<dbReference type="OrthoDB" id="3853749at2"/>
<evidence type="ECO:0008006" key="3">
    <source>
        <dbReference type="Google" id="ProtNLM"/>
    </source>
</evidence>
<dbReference type="EMBL" id="LFNT01000059">
    <property type="protein sequence ID" value="KMS69525.1"/>
    <property type="molecule type" value="Genomic_DNA"/>
</dbReference>
<dbReference type="PATRIC" id="fig|1938.3.peg.7245"/>
<sequence>MEPPAAPPTGKPLRRGRIATIAGSLLLAGAVVAGVSHTVVTVRDADRDAGAPVWKFPAADRTDDKKAPSASGLAGMLVPYGTDGWVRGPDLGEFGSDAQLSGAQATALRKESLRDLPRSQRRQLEKRMDKRPIKGMAMRSYYNTEGTSYYEDEAKDTYTVSIVLSRLESTAAVRNTSRFESEFLDALDIFREGPKVKGHKNAKCFLPPKDTDEDLESMYCTAYVGDVLVTATADGIKPLDTKGAALLLATQLDRIAEPGKAI</sequence>
<proteinExistence type="predicted"/>
<protein>
    <recommendedName>
        <fullName evidence="3">Secreted protein</fullName>
    </recommendedName>
</protein>
<organism evidence="1 2">
    <name type="scientific">Streptomyces viridochromogenes</name>
    <dbReference type="NCBI Taxonomy" id="1938"/>
    <lineage>
        <taxon>Bacteria</taxon>
        <taxon>Bacillati</taxon>
        <taxon>Actinomycetota</taxon>
        <taxon>Actinomycetes</taxon>
        <taxon>Kitasatosporales</taxon>
        <taxon>Streptomycetaceae</taxon>
        <taxon>Streptomyces</taxon>
    </lineage>
</organism>
<accession>A0A0J8BVG0</accession>